<dbReference type="AlphaFoldDB" id="A0A166CJT3"/>
<organism evidence="2 3">
    <name type="scientific">Methanobrevibacter filiformis</name>
    <dbReference type="NCBI Taxonomy" id="55758"/>
    <lineage>
        <taxon>Archaea</taxon>
        <taxon>Methanobacteriati</taxon>
        <taxon>Methanobacteriota</taxon>
        <taxon>Methanomada group</taxon>
        <taxon>Methanobacteria</taxon>
        <taxon>Methanobacteriales</taxon>
        <taxon>Methanobacteriaceae</taxon>
        <taxon>Methanobrevibacter</taxon>
    </lineage>
</organism>
<dbReference type="PATRIC" id="fig|55758.3.peg.928"/>
<feature type="transmembrane region" description="Helical" evidence="1">
    <location>
        <begin position="199"/>
        <end position="220"/>
    </location>
</feature>
<evidence type="ECO:0000313" key="3">
    <source>
        <dbReference type="Proteomes" id="UP000077066"/>
    </source>
</evidence>
<comment type="caution">
    <text evidence="2">The sequence shown here is derived from an EMBL/GenBank/DDBJ whole genome shotgun (WGS) entry which is preliminary data.</text>
</comment>
<feature type="transmembrane region" description="Helical" evidence="1">
    <location>
        <begin position="161"/>
        <end position="187"/>
    </location>
</feature>
<dbReference type="PANTHER" id="PTHR37308:SF1">
    <property type="entry name" value="POLYPRENYL-PHOSPHATE TRANSPORTER"/>
    <property type="match status" value="1"/>
</dbReference>
<name>A0A166CJT3_9EURY</name>
<keyword evidence="1" id="KW-1133">Transmembrane helix</keyword>
<feature type="transmembrane region" description="Helical" evidence="1">
    <location>
        <begin position="135"/>
        <end position="155"/>
    </location>
</feature>
<dbReference type="Proteomes" id="UP000077066">
    <property type="component" value="Unassembled WGS sequence"/>
</dbReference>
<feature type="transmembrane region" description="Helical" evidence="1">
    <location>
        <begin position="75"/>
        <end position="97"/>
    </location>
</feature>
<protein>
    <recommendedName>
        <fullName evidence="4">DUF368 domain-containing protein</fullName>
    </recommendedName>
</protein>
<evidence type="ECO:0008006" key="4">
    <source>
        <dbReference type="Google" id="ProtNLM"/>
    </source>
</evidence>
<evidence type="ECO:0000313" key="2">
    <source>
        <dbReference type="EMBL" id="KZX14584.1"/>
    </source>
</evidence>
<dbReference type="EMBL" id="LWMT01000138">
    <property type="protein sequence ID" value="KZX14584.1"/>
    <property type="molecule type" value="Genomic_DNA"/>
</dbReference>
<keyword evidence="1" id="KW-0472">Membrane</keyword>
<feature type="transmembrane region" description="Helical" evidence="1">
    <location>
        <begin position="232"/>
        <end position="250"/>
    </location>
</feature>
<dbReference type="InterPro" id="IPR007163">
    <property type="entry name" value="VCA0040-like"/>
</dbReference>
<gene>
    <name evidence="2" type="ORF">MBFIL_08220</name>
</gene>
<keyword evidence="1" id="KW-0812">Transmembrane</keyword>
<dbReference type="Pfam" id="PF04018">
    <property type="entry name" value="VCA0040-like"/>
    <property type="match status" value="1"/>
</dbReference>
<sequence length="289" mass="31954">MTNKFIEPILIFIRGLFMGSADIIPGVSGGTIALITGIYERLVHAIGKINFKFIKPLFKGDFSEFKRSFLDEIDFQLFIPLLLGIAIAMLTLSKVISFLLEDYTAITFAFFLGLILASSYVLYKQIVHFSPKIILISIIGFVLAYIFVGLNPIATNHTLPVLFLSGMVAICAMILPGISGAFILLLLGQYHYMLNALNSFNLVEVITFCVGALIGILGFSKLLDYLLQHHEEITLALLIGIMIGTLRIPVNQITTNIGGSLFDIAFCVILMIVGFALIVLLEMKFKYIE</sequence>
<feature type="transmembrane region" description="Helical" evidence="1">
    <location>
        <begin position="103"/>
        <end position="123"/>
    </location>
</feature>
<reference evidence="2 3" key="1">
    <citation type="submission" date="2016-04" db="EMBL/GenBank/DDBJ databases">
        <title>Genome sequence of Methanobrevibacter filiformis DSM 11501.</title>
        <authorList>
            <person name="Poehlein A."/>
            <person name="Seedorf H."/>
            <person name="Daniel R."/>
        </authorList>
    </citation>
    <scope>NUCLEOTIDE SEQUENCE [LARGE SCALE GENOMIC DNA]</scope>
    <source>
        <strain evidence="2 3">DSM 11501</strain>
    </source>
</reference>
<evidence type="ECO:0000256" key="1">
    <source>
        <dbReference type="SAM" id="Phobius"/>
    </source>
</evidence>
<dbReference type="PANTHER" id="PTHR37308">
    <property type="entry name" value="INTEGRAL MEMBRANE PROTEIN"/>
    <property type="match status" value="1"/>
</dbReference>
<feature type="transmembrane region" description="Helical" evidence="1">
    <location>
        <begin position="262"/>
        <end position="281"/>
    </location>
</feature>
<proteinExistence type="predicted"/>
<keyword evidence="3" id="KW-1185">Reference proteome</keyword>
<accession>A0A166CJT3</accession>